<proteinExistence type="predicted"/>
<comment type="caution">
    <text evidence="3">The sequence shown here is derived from an EMBL/GenBank/DDBJ whole genome shotgun (WGS) entry which is preliminary data.</text>
</comment>
<feature type="signal peptide" evidence="2">
    <location>
        <begin position="1"/>
        <end position="20"/>
    </location>
</feature>
<name>A0A5Q6S267_9ACTN</name>
<keyword evidence="2" id="KW-0732">Signal</keyword>
<dbReference type="Proteomes" id="UP000307768">
    <property type="component" value="Unassembled WGS sequence"/>
</dbReference>
<gene>
    <name evidence="3" type="ORF">FE697_000425</name>
</gene>
<protein>
    <recommendedName>
        <fullName evidence="5">ABC transporter</fullName>
    </recommendedName>
</protein>
<organism evidence="3 4">
    <name type="scientific">Mumia zhuanghuii</name>
    <dbReference type="NCBI Taxonomy" id="2585211"/>
    <lineage>
        <taxon>Bacteria</taxon>
        <taxon>Bacillati</taxon>
        <taxon>Actinomycetota</taxon>
        <taxon>Actinomycetes</taxon>
        <taxon>Propionibacteriales</taxon>
        <taxon>Nocardioidaceae</taxon>
        <taxon>Mumia</taxon>
    </lineage>
</organism>
<evidence type="ECO:0000256" key="1">
    <source>
        <dbReference type="SAM" id="MobiDB-lite"/>
    </source>
</evidence>
<evidence type="ECO:0000313" key="4">
    <source>
        <dbReference type="Proteomes" id="UP000307768"/>
    </source>
</evidence>
<feature type="region of interest" description="Disordered" evidence="1">
    <location>
        <begin position="20"/>
        <end position="41"/>
    </location>
</feature>
<feature type="chain" id="PRO_5039278001" description="ABC transporter" evidence="2">
    <location>
        <begin position="21"/>
        <end position="395"/>
    </location>
</feature>
<evidence type="ECO:0000313" key="3">
    <source>
        <dbReference type="EMBL" id="KAA1424436.1"/>
    </source>
</evidence>
<dbReference type="EMBL" id="VDFQ02000001">
    <property type="protein sequence ID" value="KAA1424436.1"/>
    <property type="molecule type" value="Genomic_DNA"/>
</dbReference>
<accession>A0A5Q6S267</accession>
<dbReference type="RefSeq" id="WP_149767247.1">
    <property type="nucleotide sequence ID" value="NZ_VDFQ02000001.1"/>
</dbReference>
<evidence type="ECO:0008006" key="5">
    <source>
        <dbReference type="Google" id="ProtNLM"/>
    </source>
</evidence>
<dbReference type="AlphaFoldDB" id="A0A5Q6S267"/>
<reference evidence="3 4" key="1">
    <citation type="submission" date="2019-09" db="EMBL/GenBank/DDBJ databases">
        <title>Mumia zhuanghuii sp. nov. isolated from the intestinal contents of plateau pika (Ochotona curzoniae) in the Qinghai-Tibet plateau of China.</title>
        <authorList>
            <person name="Tian Z."/>
        </authorList>
    </citation>
    <scope>NUCLEOTIDE SEQUENCE [LARGE SCALE GENOMIC DNA]</scope>
    <source>
        <strain evidence="4">350</strain>
    </source>
</reference>
<sequence length="395" mass="40726">MRTRTAAAALALALALTSCATDPPGAVTPPESGHGEAEGATEEAEAQHRVVVAEPGGDLAVIDLLDESVEIVTAGAAVRGLTTDGRFAYARTDDGLSVVDAGTWTWPHGDHNHYYRGAVQDLGRHDLGDGHVDGAFGLPTVAFDDDTGTAVVVDRAPLEEGEVSVSEPIGRGPTHHGFALALGDRVLVSTTSGDELPDGITSYDLAGRSGTALDLPCTDLHGAARVGEQIVVGCDSGALVVDGVRADLVPYPQGTPAEERAWSFAHRPRSTELAAVRGSAGAWSLDVADRRWTRVDSPGAVAATALGAGAGTLTLDAGGTVRHFDNDGVEVAANPLLDRVDPLHAPTIAVDAARAYVNDAARGVVHEIDWADGLRVARALGTGDVSPTYLVETGW</sequence>
<evidence type="ECO:0000256" key="2">
    <source>
        <dbReference type="SAM" id="SignalP"/>
    </source>
</evidence>
<dbReference type="PROSITE" id="PS51257">
    <property type="entry name" value="PROKAR_LIPOPROTEIN"/>
    <property type="match status" value="1"/>
</dbReference>
<dbReference type="OrthoDB" id="60524at2"/>